<protein>
    <submittedName>
        <fullName evidence="1">DUF3299 domain-containing protein</fullName>
    </submittedName>
</protein>
<organism evidence="1 2">
    <name type="scientific">Psychrosphaera aquimarina</name>
    <dbReference type="NCBI Taxonomy" id="2044854"/>
    <lineage>
        <taxon>Bacteria</taxon>
        <taxon>Pseudomonadati</taxon>
        <taxon>Pseudomonadota</taxon>
        <taxon>Gammaproteobacteria</taxon>
        <taxon>Alteromonadales</taxon>
        <taxon>Pseudoalteromonadaceae</taxon>
        <taxon>Psychrosphaera</taxon>
    </lineage>
</organism>
<dbReference type="Pfam" id="PF11736">
    <property type="entry name" value="DUF3299"/>
    <property type="match status" value="1"/>
</dbReference>
<dbReference type="InterPro" id="IPR021727">
    <property type="entry name" value="DUF3299"/>
</dbReference>
<dbReference type="EMBL" id="JAWCUA010000003">
    <property type="protein sequence ID" value="MDU0112148.1"/>
    <property type="molecule type" value="Genomic_DNA"/>
</dbReference>
<proteinExistence type="predicted"/>
<sequence length="163" mass="17788">MMFLRVLYCVIAICLIVTPLVNADPIPKELEWSDLVPKGFDAGTPDIEHIGQAMAGPQTINAPVVKELDGQLIKIPGFVVPLEGDDNKVTEFLLVPYFGACVHVPPPPSNQLIYVTFPEGAPAEAMYDPIWVIGTLSTEEWKGELAQVGYTMVGTKVAPYDDF</sequence>
<evidence type="ECO:0000313" key="2">
    <source>
        <dbReference type="Proteomes" id="UP001257914"/>
    </source>
</evidence>
<accession>A0ABU3QYK6</accession>
<comment type="caution">
    <text evidence="1">The sequence shown here is derived from an EMBL/GenBank/DDBJ whole genome shotgun (WGS) entry which is preliminary data.</text>
</comment>
<dbReference type="Gene3D" id="2.40.50.870">
    <property type="entry name" value="Protein of unknown function (DUF3299)"/>
    <property type="match status" value="1"/>
</dbReference>
<keyword evidence="2" id="KW-1185">Reference proteome</keyword>
<gene>
    <name evidence="1" type="ORF">RT723_03860</name>
</gene>
<evidence type="ECO:0000313" key="1">
    <source>
        <dbReference type="EMBL" id="MDU0112148.1"/>
    </source>
</evidence>
<reference evidence="1 2" key="1">
    <citation type="submission" date="2023-10" db="EMBL/GenBank/DDBJ databases">
        <title>Psychrosphaera aquimaarina strain SW33 isolated from seawater.</title>
        <authorList>
            <person name="Bayburt H."/>
            <person name="Kim J.M."/>
            <person name="Choi B.J."/>
            <person name="Jeon C.O."/>
        </authorList>
    </citation>
    <scope>NUCLEOTIDE SEQUENCE [LARGE SCALE GENOMIC DNA]</scope>
    <source>
        <strain evidence="1 2">KCTC 52743</strain>
    </source>
</reference>
<name>A0ABU3QYK6_9GAMM</name>
<dbReference type="Proteomes" id="UP001257914">
    <property type="component" value="Unassembled WGS sequence"/>
</dbReference>